<dbReference type="EMBL" id="BK016131">
    <property type="protein sequence ID" value="DAF97299.1"/>
    <property type="molecule type" value="Genomic_DNA"/>
</dbReference>
<reference evidence="1" key="1">
    <citation type="journal article" date="2021" name="Proc. Natl. Acad. Sci. U.S.A.">
        <title>A Catalog of Tens of Thousands of Viruses from Human Metagenomes Reveals Hidden Associations with Chronic Diseases.</title>
        <authorList>
            <person name="Tisza M.J."/>
            <person name="Buck C.B."/>
        </authorList>
    </citation>
    <scope>NUCLEOTIDE SEQUENCE</scope>
    <source>
        <strain evidence="1">CtPJ52</strain>
    </source>
</reference>
<sequence length="85" mass="9856">MEVLGSVECKRRAARKLSIDEKRVNKIVDYVSKRAKTTNYVIADDYSNVRIVLAHGVKYTMGMNGYVWDTSSECWVPFYKILFDI</sequence>
<proteinExistence type="predicted"/>
<evidence type="ECO:0000313" key="1">
    <source>
        <dbReference type="EMBL" id="DAF97299.1"/>
    </source>
</evidence>
<organism evidence="1">
    <name type="scientific">Siphoviridae sp. ctPJ52</name>
    <dbReference type="NCBI Taxonomy" id="2825483"/>
    <lineage>
        <taxon>Viruses</taxon>
        <taxon>Duplodnaviria</taxon>
        <taxon>Heunggongvirae</taxon>
        <taxon>Uroviricota</taxon>
        <taxon>Caudoviricetes</taxon>
    </lineage>
</organism>
<name>A0A8S5US85_9CAUD</name>
<accession>A0A8S5US85</accession>
<protein>
    <submittedName>
        <fullName evidence="1">KH domain</fullName>
    </submittedName>
</protein>